<proteinExistence type="predicted"/>
<sequence>MIEIKERGIIFSSEMVRAILDYRKTETRRVMKPQPPGVFRCPYGNPGDILYVRETFMLGKYSGEIYYKADNNVRFLPEWKPSIHMPRW</sequence>
<evidence type="ECO:0000313" key="1">
    <source>
        <dbReference type="EMBL" id="KKL05927.1"/>
    </source>
</evidence>
<gene>
    <name evidence="1" type="ORF">LCGC14_2601110</name>
</gene>
<organism evidence="1">
    <name type="scientific">marine sediment metagenome</name>
    <dbReference type="NCBI Taxonomy" id="412755"/>
    <lineage>
        <taxon>unclassified sequences</taxon>
        <taxon>metagenomes</taxon>
        <taxon>ecological metagenomes</taxon>
    </lineage>
</organism>
<name>A0A0F9AWF1_9ZZZZ</name>
<feature type="non-terminal residue" evidence="1">
    <location>
        <position position="88"/>
    </location>
</feature>
<reference evidence="1" key="1">
    <citation type="journal article" date="2015" name="Nature">
        <title>Complex archaea that bridge the gap between prokaryotes and eukaryotes.</title>
        <authorList>
            <person name="Spang A."/>
            <person name="Saw J.H."/>
            <person name="Jorgensen S.L."/>
            <person name="Zaremba-Niedzwiedzka K."/>
            <person name="Martijn J."/>
            <person name="Lind A.E."/>
            <person name="van Eijk R."/>
            <person name="Schleper C."/>
            <person name="Guy L."/>
            <person name="Ettema T.J."/>
        </authorList>
    </citation>
    <scope>NUCLEOTIDE SEQUENCE</scope>
</reference>
<accession>A0A0F9AWF1</accession>
<protein>
    <submittedName>
        <fullName evidence="1">Uncharacterized protein</fullName>
    </submittedName>
</protein>
<dbReference type="AlphaFoldDB" id="A0A0F9AWF1"/>
<dbReference type="EMBL" id="LAZR01043921">
    <property type="protein sequence ID" value="KKL05927.1"/>
    <property type="molecule type" value="Genomic_DNA"/>
</dbReference>
<comment type="caution">
    <text evidence="1">The sequence shown here is derived from an EMBL/GenBank/DDBJ whole genome shotgun (WGS) entry which is preliminary data.</text>
</comment>